<protein>
    <submittedName>
        <fullName evidence="2">Uncharacterized protein</fullName>
    </submittedName>
</protein>
<reference evidence="2" key="1">
    <citation type="submission" date="2019-09" db="EMBL/GenBank/DDBJ databases">
        <authorList>
            <person name="Hjerde E."/>
        </authorList>
    </citation>
    <scope>NUCLEOTIDE SEQUENCE</scope>
    <source>
        <strain evidence="2">06/09/160</strain>
    </source>
</reference>
<keyword evidence="1" id="KW-1133">Transmembrane helix</keyword>
<organism evidence="2">
    <name type="scientific">Aliivibrio wodanis</name>
    <dbReference type="NCBI Taxonomy" id="80852"/>
    <lineage>
        <taxon>Bacteria</taxon>
        <taxon>Pseudomonadati</taxon>
        <taxon>Pseudomonadota</taxon>
        <taxon>Gammaproteobacteria</taxon>
        <taxon>Vibrionales</taxon>
        <taxon>Vibrionaceae</taxon>
        <taxon>Aliivibrio</taxon>
    </lineage>
</organism>
<evidence type="ECO:0000313" key="2">
    <source>
        <dbReference type="EMBL" id="VVV03963.1"/>
    </source>
</evidence>
<keyword evidence="1" id="KW-0812">Transmembrane</keyword>
<dbReference type="AlphaFoldDB" id="A0A5Q4YZH3"/>
<dbReference type="EMBL" id="LR721750">
    <property type="protein sequence ID" value="VVV03963.1"/>
    <property type="molecule type" value="Genomic_DNA"/>
</dbReference>
<name>A0A5Q4YZH3_9GAMM</name>
<evidence type="ECO:0000256" key="1">
    <source>
        <dbReference type="SAM" id="Phobius"/>
    </source>
</evidence>
<gene>
    <name evidence="2" type="ORF">AW0309160_01346</name>
</gene>
<accession>A0A5Q4YZH3</accession>
<sequence length="212" mass="24266">MVIISMMDLITFFSGIGATLVGIGVTIVITERGESRRLKQKNEKCLSSFYTELSDLRARSHEDLKMYREAYFRIKKLNDKMVSESSVPGISISRPPVLKFLNTVLDNCFYLLSYEQREATRSLIYVCSALEKRRELIDASIDPENLSSLDASDFKYCISSLCVIYHLTSSMVEEKDRFNGIDKESDELMEDVLSSLKLTIEFQDLVDHKITI</sequence>
<keyword evidence="1" id="KW-0472">Membrane</keyword>
<feature type="transmembrane region" description="Helical" evidence="1">
    <location>
        <begin position="12"/>
        <end position="30"/>
    </location>
</feature>
<proteinExistence type="predicted"/>